<proteinExistence type="predicted"/>
<dbReference type="EMBL" id="WSZM01000239">
    <property type="protein sequence ID" value="KAF4037442.1"/>
    <property type="molecule type" value="Genomic_DNA"/>
</dbReference>
<protein>
    <submittedName>
        <fullName evidence="1">Uncharacterized protein</fullName>
    </submittedName>
</protein>
<evidence type="ECO:0000313" key="2">
    <source>
        <dbReference type="Proteomes" id="UP000602510"/>
    </source>
</evidence>
<gene>
    <name evidence="1" type="ORF">GN244_ATG10485</name>
</gene>
<keyword evidence="2" id="KW-1185">Reference proteome</keyword>
<evidence type="ECO:0000313" key="1">
    <source>
        <dbReference type="EMBL" id="KAF4037442.1"/>
    </source>
</evidence>
<sequence>MTLSAARRMLNLRSELTVTQDTNSSESATQVCNRAGRADYFKEQFNVHPSKKDASSSESVHAAAISEPLLSIFKAHRDEVVRRIQADQLFLKHIEELWAAFGATN</sequence>
<organism evidence="1 2">
    <name type="scientific">Phytophthora infestans</name>
    <name type="common">Potato late blight agent</name>
    <name type="synonym">Botrytis infestans</name>
    <dbReference type="NCBI Taxonomy" id="4787"/>
    <lineage>
        <taxon>Eukaryota</taxon>
        <taxon>Sar</taxon>
        <taxon>Stramenopiles</taxon>
        <taxon>Oomycota</taxon>
        <taxon>Peronosporomycetes</taxon>
        <taxon>Peronosporales</taxon>
        <taxon>Peronosporaceae</taxon>
        <taxon>Phytophthora</taxon>
    </lineage>
</organism>
<reference evidence="1" key="1">
    <citation type="submission" date="2020-04" db="EMBL/GenBank/DDBJ databases">
        <title>Hybrid Assembly of Korean Phytophthora infestans isolates.</title>
        <authorList>
            <person name="Prokchorchik M."/>
            <person name="Lee Y."/>
            <person name="Seo J."/>
            <person name="Cho J.-H."/>
            <person name="Park Y.-E."/>
            <person name="Jang D.-C."/>
            <person name="Im J.-S."/>
            <person name="Choi J.-G."/>
            <person name="Park H.-J."/>
            <person name="Lee G.-B."/>
            <person name="Lee Y.-G."/>
            <person name="Hong S.-Y."/>
            <person name="Cho K."/>
            <person name="Sohn K.H."/>
        </authorList>
    </citation>
    <scope>NUCLEOTIDE SEQUENCE</scope>
    <source>
        <strain evidence="1">KR_1_A1</strain>
    </source>
</reference>
<comment type="caution">
    <text evidence="1">The sequence shown here is derived from an EMBL/GenBank/DDBJ whole genome shotgun (WGS) entry which is preliminary data.</text>
</comment>
<name>A0A833SP46_PHYIN</name>
<accession>A0A833SP46</accession>
<dbReference type="Proteomes" id="UP000602510">
    <property type="component" value="Unassembled WGS sequence"/>
</dbReference>
<dbReference type="AlphaFoldDB" id="A0A833SP46"/>